<accession>A0ABV3UIU9</accession>
<organism evidence="1 2">
    <name type="scientific">Serratia quinivorans</name>
    <dbReference type="NCBI Taxonomy" id="137545"/>
    <lineage>
        <taxon>Bacteria</taxon>
        <taxon>Pseudomonadati</taxon>
        <taxon>Pseudomonadota</taxon>
        <taxon>Gammaproteobacteria</taxon>
        <taxon>Enterobacterales</taxon>
        <taxon>Yersiniaceae</taxon>
        <taxon>Serratia</taxon>
    </lineage>
</organism>
<dbReference type="EMBL" id="JBFQXQ010000001">
    <property type="protein sequence ID" value="MEX3172684.1"/>
    <property type="molecule type" value="Genomic_DNA"/>
</dbReference>
<comment type="caution">
    <text evidence="1">The sequence shown here is derived from an EMBL/GenBank/DDBJ whole genome shotgun (WGS) entry which is preliminary data.</text>
</comment>
<name>A0ABV3UIU9_9GAMM</name>
<proteinExistence type="predicted"/>
<evidence type="ECO:0000313" key="1">
    <source>
        <dbReference type="EMBL" id="MEX3172684.1"/>
    </source>
</evidence>
<reference evidence="1 2" key="1">
    <citation type="submission" date="2024-07" db="EMBL/GenBank/DDBJ databases">
        <title>Genomes of novel Serratia strains from suburban soil.</title>
        <authorList>
            <person name="Markert E.X."/>
            <person name="Severe K."/>
            <person name="Severe L."/>
            <person name="Twing K.I."/>
            <person name="Ward L.M."/>
        </authorList>
    </citation>
    <scope>NUCLEOTIDE SEQUENCE [LARGE SCALE GENOMIC DNA]</scope>
    <source>
        <strain evidence="1 2">3C-UT</strain>
    </source>
</reference>
<dbReference type="Proteomes" id="UP001558101">
    <property type="component" value="Unassembled WGS sequence"/>
</dbReference>
<evidence type="ECO:0000313" key="2">
    <source>
        <dbReference type="Proteomes" id="UP001558101"/>
    </source>
</evidence>
<dbReference type="RefSeq" id="WP_368453572.1">
    <property type="nucleotide sequence ID" value="NZ_JBFQXQ010000001.1"/>
</dbReference>
<protein>
    <submittedName>
        <fullName evidence="1">Uncharacterized protein</fullName>
    </submittedName>
</protein>
<sequence length="1091" mass="119675">MTYTKDDVEIFLESTAIGNPIIQGKNYYLKLKSGNKIVSLSASMTNTPEWPNGENVFSSLDGVPESPSSPSMSMTRHNTHNTDANNANAFCWPLDDASTVYASMYYLESRGEGRNTYSYPVPYGDICSMGINKYPGVFCITVLQQNVFNEKPPGGFNTGSGGGVAIDFTDEEGNKGGVGIQMDAGNDADFVLWFHETVKNTPEYYIEVEDIIVEQTMPVNVDNYYMRLKNGKKIKSYTVNSECHQSDLAATPAKPFYVNDNEGVINNGFLWPMGDAQQVQVSMYSSSASMGGDADAYGDTFDIGVNKYSGVICSTILQQGNYSEIPYSVDYYAYIDFFDEDDVAGRFIIGPEHNGSNTSMKLFGWADIPGFYTSNDMNLVRKDTDRKENINNIVIEQDNYYLSLKSGIAIESFTLSYGGYVSTIPASDTDYYTALPFYTAWSHSNPLFNGYCWPLGNEQTVPVQMAEVSGLYGESPAGMSHTTVTINSQPGSINLTRLSATGGVINSSTFTGTAGYNDLNCCYINFTDAGGNEGRVIIGPNPDDNGNTMRFLTEEEADAITEVDDLFEMASIAAEISNLVDANDSLELLRADTATHSVLGLGDVDQDNYYLQLKNGKAITSYTVNSECFQASLTTDSDNLARPFCAMNNGDSIVNAFIWPLGDQQLVDTSVFLGAGESGSKVDFNSESFPMSVNEKSGCICLTRLWVDSSMYATEDNDFKAYITYTDSSGETGQVIVGPNADNSGKTLSILDWTEVFSTVDNMNIEFPEQNGASQAVIYANGRNQVPVKVSLSVRDSNNVSIPLTSEDIAAVSSLTSDGRNNDISELGWNYSSTKGDFVKATYDTQMSRGVTANTIDTGTNLVYVSCPRRVQSSITIAYTVTINGTQYSTSTYQSNYDSIQLLYIEAMPEKLLQYRGSNTHDAADGDSDFIFHEEYVGEVKEFYDNNHPAKQYNSYISLASGDHIVKANTFYHGNYVSPDKTSYINWGRRSANGKVANCLVFPLGNPHTVQVDVSYYAQRYYYEINVNQRGPGELCLTTIVNNDIHIDSGELIGNAPCFVELFDTSGNKGYIALIELDGNLSARICNGDYY</sequence>
<gene>
    <name evidence="1" type="ORF">AB4M04_11365</name>
</gene>
<keyword evidence="2" id="KW-1185">Reference proteome</keyword>